<dbReference type="Gene3D" id="1.10.510.10">
    <property type="entry name" value="Transferase(Phosphotransferase) domain 1"/>
    <property type="match status" value="1"/>
</dbReference>
<evidence type="ECO:0000256" key="4">
    <source>
        <dbReference type="ARBA" id="ARBA00022840"/>
    </source>
</evidence>
<keyword evidence="6" id="KW-1133">Transmembrane helix</keyword>
<dbReference type="EC" id="2.7.11.1" evidence="8"/>
<comment type="caution">
    <text evidence="8">The sequence shown here is derived from an EMBL/GenBank/DDBJ whole genome shotgun (WGS) entry which is preliminary data.</text>
</comment>
<dbReference type="InterPro" id="IPR004155">
    <property type="entry name" value="PBS_lyase_HEAT"/>
</dbReference>
<keyword evidence="6" id="KW-0472">Membrane</keyword>
<dbReference type="InterPro" id="IPR000719">
    <property type="entry name" value="Prot_kinase_dom"/>
</dbReference>
<dbReference type="SMART" id="SM00220">
    <property type="entry name" value="S_TKc"/>
    <property type="match status" value="1"/>
</dbReference>
<evidence type="ECO:0000256" key="5">
    <source>
        <dbReference type="SAM" id="MobiDB-lite"/>
    </source>
</evidence>
<keyword evidence="2" id="KW-0547">Nucleotide-binding</keyword>
<feature type="region of interest" description="Disordered" evidence="5">
    <location>
        <begin position="442"/>
        <end position="463"/>
    </location>
</feature>
<proteinExistence type="predicted"/>
<dbReference type="PROSITE" id="PS00108">
    <property type="entry name" value="PROTEIN_KINASE_ST"/>
    <property type="match status" value="1"/>
</dbReference>
<dbReference type="InterPro" id="IPR011009">
    <property type="entry name" value="Kinase-like_dom_sf"/>
</dbReference>
<dbReference type="InterPro" id="IPR011989">
    <property type="entry name" value="ARM-like"/>
</dbReference>
<keyword evidence="4" id="KW-0067">ATP-binding</keyword>
<accession>A0A5C6A5L8</accession>
<dbReference type="GO" id="GO:0004674">
    <property type="term" value="F:protein serine/threonine kinase activity"/>
    <property type="evidence" value="ECO:0007669"/>
    <property type="project" value="UniProtKB-EC"/>
</dbReference>
<dbReference type="InterPro" id="IPR027383">
    <property type="entry name" value="Znf_put"/>
</dbReference>
<dbReference type="Gene3D" id="1.10.10.1320">
    <property type="entry name" value="Anti-sigma factor, zinc-finger domain"/>
    <property type="match status" value="1"/>
</dbReference>
<organism evidence="8 9">
    <name type="scientific">Stieleria varia</name>
    <dbReference type="NCBI Taxonomy" id="2528005"/>
    <lineage>
        <taxon>Bacteria</taxon>
        <taxon>Pseudomonadati</taxon>
        <taxon>Planctomycetota</taxon>
        <taxon>Planctomycetia</taxon>
        <taxon>Pirellulales</taxon>
        <taxon>Pirellulaceae</taxon>
        <taxon>Stieleria</taxon>
    </lineage>
</organism>
<keyword evidence="6" id="KW-0812">Transmembrane</keyword>
<dbReference type="Proteomes" id="UP000320176">
    <property type="component" value="Unassembled WGS sequence"/>
</dbReference>
<dbReference type="GO" id="GO:0005524">
    <property type="term" value="F:ATP binding"/>
    <property type="evidence" value="ECO:0007669"/>
    <property type="project" value="UniProtKB-KW"/>
</dbReference>
<dbReference type="InterPro" id="IPR016024">
    <property type="entry name" value="ARM-type_fold"/>
</dbReference>
<dbReference type="PROSITE" id="PS50011">
    <property type="entry name" value="PROTEIN_KINASE_DOM"/>
    <property type="match status" value="1"/>
</dbReference>
<dbReference type="InterPro" id="IPR041916">
    <property type="entry name" value="Anti_sigma_zinc_sf"/>
</dbReference>
<protein>
    <submittedName>
        <fullName evidence="8">Serine/threonine-protein kinase PknB</fullName>
        <ecNumber evidence="8">2.7.11.1</ecNumber>
    </submittedName>
</protein>
<reference evidence="8 9" key="1">
    <citation type="submission" date="2019-02" db="EMBL/GenBank/DDBJ databases">
        <title>Deep-cultivation of Planctomycetes and their phenomic and genomic characterization uncovers novel biology.</title>
        <authorList>
            <person name="Wiegand S."/>
            <person name="Jogler M."/>
            <person name="Boedeker C."/>
            <person name="Pinto D."/>
            <person name="Vollmers J."/>
            <person name="Rivas-Marin E."/>
            <person name="Kohn T."/>
            <person name="Peeters S.H."/>
            <person name="Heuer A."/>
            <person name="Rast P."/>
            <person name="Oberbeckmann S."/>
            <person name="Bunk B."/>
            <person name="Jeske O."/>
            <person name="Meyerdierks A."/>
            <person name="Storesund J.E."/>
            <person name="Kallscheuer N."/>
            <person name="Luecker S."/>
            <person name="Lage O.M."/>
            <person name="Pohl T."/>
            <person name="Merkel B.J."/>
            <person name="Hornburger P."/>
            <person name="Mueller R.-W."/>
            <person name="Bruemmer F."/>
            <person name="Labrenz M."/>
            <person name="Spormann A.M."/>
            <person name="Op Den Camp H."/>
            <person name="Overmann J."/>
            <person name="Amann R."/>
            <person name="Jetten M.S.M."/>
            <person name="Mascher T."/>
            <person name="Medema M.H."/>
            <person name="Devos D.P."/>
            <person name="Kaster A.-K."/>
            <person name="Ovreas L."/>
            <person name="Rohde M."/>
            <person name="Galperin M.Y."/>
            <person name="Jogler C."/>
        </authorList>
    </citation>
    <scope>NUCLEOTIDE SEQUENCE [LARGE SCALE GENOMIC DNA]</scope>
    <source>
        <strain evidence="8 9">Pla52n</strain>
    </source>
</reference>
<name>A0A5C6A5L8_9BACT</name>
<evidence type="ECO:0000259" key="7">
    <source>
        <dbReference type="PROSITE" id="PS50011"/>
    </source>
</evidence>
<keyword evidence="9" id="KW-1185">Reference proteome</keyword>
<dbReference type="SMART" id="SM00567">
    <property type="entry name" value="EZ_HEAT"/>
    <property type="match status" value="2"/>
</dbReference>
<dbReference type="Pfam" id="PF03130">
    <property type="entry name" value="HEAT_PBS"/>
    <property type="match status" value="1"/>
</dbReference>
<feature type="domain" description="Protein kinase" evidence="7">
    <location>
        <begin position="147"/>
        <end position="415"/>
    </location>
</feature>
<evidence type="ECO:0000256" key="1">
    <source>
        <dbReference type="ARBA" id="ARBA00022679"/>
    </source>
</evidence>
<dbReference type="Gene3D" id="1.25.10.10">
    <property type="entry name" value="Leucine-rich Repeat Variant"/>
    <property type="match status" value="1"/>
</dbReference>
<sequence length="1238" mass="137914">MSFITRRVCEGFTEYPSLTRRGMNHPRLVVTPFTIAHLTCKLKMNHMMTMTDIPCIARDRLRDYLLGDLTEFESAQIESHLQSCSDCEATVSALDRDSDTLVEGLRTPAVQPEPVSVYRLAAKRAAASWYDASDIAPSLTLPKLRDYELLEPLAHGGMGMVYRARHTRLNRQVAVKVLPDRWLQNPAVVARFEREMQAVGSLRHPAIVQATDGGEADGVHFLVMELIDGIDGSELVRTLGPIPVADACEIARQAAAGMAYVHEKGIVHRDLKPSNVMITNGGEVKILDLGLARVVGERLIDDELTTVGQLMGTLDYMAPEQIENSHDVDERADVYALGATLYKWLTGHSPHTIVGKEPLLSKLRRIATEAALPIASYRNDLPEELCQCIDGMLSKDASERPASMQEIAQSLSRWTVNCDLRSRVKEATKLREQHVRLPFSAESKNGAWPGETAELQPASPPQSRNRWGRFVASGWIWLAMATLLVAAGIVITLQMNSGQLVIETASPDVEVRILKSGETHRQLKLSQTAESLRLGAGEYDIEIVSDADGLEVENGQFTLKRGETWLAKIVQRDSATMAATPTSDSTSPAIASIDQPTYEGKTFDQWLRLMLQERSPGQFYEAVRAFHKLAVHEHSDEAVAAVLVASRYHEGDAEYKTASGETVSLLRTAQEFFDACNREVVINALSEELDNPTTANRSFIVNYLTYARIIYPLKNETLRSQLEQIVRDEMAAEELRFGTLRTYCRVSDREDRIKLLMPRLSDTDPAFQLYAASQLIQLEASLPEVVTVLKQLLTAAELAHRAEAAWLLGDVGSPAKSVVPDLVEIVQDTDELVTHAGVYGVRNPIDGNYEQTSVKDAAIRSLGEIGDTSVIPILIEAWREREFEIRSFVPRSRPETYRTSDLSEPKWIAYAIEKITDAKPNKMRDRNSPNGFEIAWSIRGVTLEEAYREAMMGGSRIPDKDLLDIVQRLMMYDTDYGKASAIQRISHVPKSPDTRSMDFKTELIELLAKHGNASAVLNALLARIGRTEATADIAEYQRTALQLWDSLAPDEKRASIIQLLANLFEYADNDHPIDFTPIRTWLAASEHEQRLLSDLKSASPHNGFFAVCALVFLDLTDTENLQRLKPQFERNLGTGERPDVLMYHLVLQLNRKPEIGSLILELLESPLMDRLSVFPPHIAPTVTPSFRAKCLSALKPVPSELRDPFQPLLNRLKENGVNGEAEAATSVLQNWADASKNP</sequence>
<evidence type="ECO:0000256" key="2">
    <source>
        <dbReference type="ARBA" id="ARBA00022741"/>
    </source>
</evidence>
<dbReference type="PANTHER" id="PTHR43289">
    <property type="entry name" value="MITOGEN-ACTIVATED PROTEIN KINASE KINASE KINASE 20-RELATED"/>
    <property type="match status" value="1"/>
</dbReference>
<dbReference type="Pfam" id="PF13646">
    <property type="entry name" value="HEAT_2"/>
    <property type="match status" value="1"/>
</dbReference>
<evidence type="ECO:0000313" key="8">
    <source>
        <dbReference type="EMBL" id="TWT94617.1"/>
    </source>
</evidence>
<evidence type="ECO:0000256" key="3">
    <source>
        <dbReference type="ARBA" id="ARBA00022777"/>
    </source>
</evidence>
<dbReference type="EMBL" id="SJPN01000007">
    <property type="protein sequence ID" value="TWT94617.1"/>
    <property type="molecule type" value="Genomic_DNA"/>
</dbReference>
<feature type="transmembrane region" description="Helical" evidence="6">
    <location>
        <begin position="470"/>
        <end position="493"/>
    </location>
</feature>
<gene>
    <name evidence="8" type="primary">pknB_33</name>
    <name evidence="8" type="ORF">Pla52n_54380</name>
</gene>
<dbReference type="CDD" id="cd14014">
    <property type="entry name" value="STKc_PknB_like"/>
    <property type="match status" value="1"/>
</dbReference>
<dbReference type="SUPFAM" id="SSF56112">
    <property type="entry name" value="Protein kinase-like (PK-like)"/>
    <property type="match status" value="1"/>
</dbReference>
<dbReference type="Pfam" id="PF13490">
    <property type="entry name" value="zf-HC2"/>
    <property type="match status" value="1"/>
</dbReference>
<dbReference type="PANTHER" id="PTHR43289:SF34">
    <property type="entry name" value="SERINE_THREONINE-PROTEIN KINASE YBDM-RELATED"/>
    <property type="match status" value="1"/>
</dbReference>
<evidence type="ECO:0000256" key="6">
    <source>
        <dbReference type="SAM" id="Phobius"/>
    </source>
</evidence>
<keyword evidence="3 8" id="KW-0418">Kinase</keyword>
<evidence type="ECO:0000313" key="9">
    <source>
        <dbReference type="Proteomes" id="UP000320176"/>
    </source>
</evidence>
<dbReference type="AlphaFoldDB" id="A0A5C6A5L8"/>
<dbReference type="SUPFAM" id="SSF48371">
    <property type="entry name" value="ARM repeat"/>
    <property type="match status" value="1"/>
</dbReference>
<keyword evidence="1 8" id="KW-0808">Transferase</keyword>
<dbReference type="Pfam" id="PF00069">
    <property type="entry name" value="Pkinase"/>
    <property type="match status" value="1"/>
</dbReference>
<dbReference type="InterPro" id="IPR008271">
    <property type="entry name" value="Ser/Thr_kinase_AS"/>
</dbReference>
<dbReference type="Gene3D" id="3.30.200.20">
    <property type="entry name" value="Phosphorylase Kinase, domain 1"/>
    <property type="match status" value="1"/>
</dbReference>